<name>A0A8H4TAF4_9HYPO</name>
<protein>
    <submittedName>
        <fullName evidence="1">Uncharacterized protein</fullName>
    </submittedName>
</protein>
<gene>
    <name evidence="1" type="ORF">FGADI_5437</name>
</gene>
<comment type="caution">
    <text evidence="1">The sequence shown here is derived from an EMBL/GenBank/DDBJ whole genome shotgun (WGS) entry which is preliminary data.</text>
</comment>
<proteinExistence type="predicted"/>
<evidence type="ECO:0000313" key="1">
    <source>
        <dbReference type="EMBL" id="KAF4954224.1"/>
    </source>
</evidence>
<sequence length="570" mass="62651">MAGASNSDSRLGVTLQNFDQVIALSQANINESLTYHFSNKPELYNFNATIKATRESLKGTLKPPRIELIDVEGADQALYCLEFASDKDNYGEPDKYVAPKFIQWVADDNGDDEDAPPSFSKVEKPAGGWKIAFFVDFTLKKMAQVPKRIRDQILTPGSYSVDQLLVDFGTAEIISLAPERTVVTGFSTPKEADMAKGSISVLVSKWLTALKGINNSGSHNILGYAVKADNASAIPKSAPSFPPTSLRLQTINYRPNGDVSKSATDHDHNAFLFTEMTEFRDMPTADLQWSGDWFYESIGGTMVISRRVFWEKFMLEKLKVTNQALFLAAKKVVRNMATHILADKIAFPDVSSDWTTSSGTKATFSWISGPQNFPWEEDVSGSNNLYDFSWEASVQNQVEAQVGGPGISVNSSLSAKGHLSIHSYGYPKALFHIVLDADVCGSSPTDIQIRQVDNGGKLQVTVWTPHTSTTCNTISDLQGLFERWSNRSETILKNSKKEYWDRTLAKVISEASETTRDLQQPLEEALNGQGAFIFPGGGTFEMKSPMFNNAGDLMIGLVFNSGNAVGDEAD</sequence>
<organism evidence="1 2">
    <name type="scientific">Fusarium gaditjirri</name>
    <dbReference type="NCBI Taxonomy" id="282569"/>
    <lineage>
        <taxon>Eukaryota</taxon>
        <taxon>Fungi</taxon>
        <taxon>Dikarya</taxon>
        <taxon>Ascomycota</taxon>
        <taxon>Pezizomycotina</taxon>
        <taxon>Sordariomycetes</taxon>
        <taxon>Hypocreomycetidae</taxon>
        <taxon>Hypocreales</taxon>
        <taxon>Nectriaceae</taxon>
        <taxon>Fusarium</taxon>
        <taxon>Fusarium nisikadoi species complex</taxon>
    </lineage>
</organism>
<evidence type="ECO:0000313" key="2">
    <source>
        <dbReference type="Proteomes" id="UP000604273"/>
    </source>
</evidence>
<reference evidence="1" key="2">
    <citation type="submission" date="2020-05" db="EMBL/GenBank/DDBJ databases">
        <authorList>
            <person name="Kim H.-S."/>
            <person name="Proctor R.H."/>
            <person name="Brown D.W."/>
        </authorList>
    </citation>
    <scope>NUCLEOTIDE SEQUENCE</scope>
    <source>
        <strain evidence="1">NRRL 45417</strain>
    </source>
</reference>
<keyword evidence="2" id="KW-1185">Reference proteome</keyword>
<dbReference type="EMBL" id="JABFAI010000124">
    <property type="protein sequence ID" value="KAF4954224.1"/>
    <property type="molecule type" value="Genomic_DNA"/>
</dbReference>
<dbReference type="OrthoDB" id="5429442at2759"/>
<reference evidence="1" key="1">
    <citation type="journal article" date="2020" name="BMC Genomics">
        <title>Correction to: Identification and distribution of gene clusters required for synthesis of sphingolipid metabolism inhibitors in diverse species of the filamentous fungus Fusarium.</title>
        <authorList>
            <person name="Kim H.S."/>
            <person name="Lohmar J.M."/>
            <person name="Busman M."/>
            <person name="Brown D.W."/>
            <person name="Naumann T.A."/>
            <person name="Divon H.H."/>
            <person name="Lysoe E."/>
            <person name="Uhlig S."/>
            <person name="Proctor R.H."/>
        </authorList>
    </citation>
    <scope>NUCLEOTIDE SEQUENCE</scope>
    <source>
        <strain evidence="1">NRRL 45417</strain>
    </source>
</reference>
<dbReference type="AlphaFoldDB" id="A0A8H4TAF4"/>
<dbReference type="Proteomes" id="UP000604273">
    <property type="component" value="Unassembled WGS sequence"/>
</dbReference>
<accession>A0A8H4TAF4</accession>